<accession>A0A2P2KR69</accession>
<protein>
    <submittedName>
        <fullName evidence="1">Uncharacterized protein</fullName>
    </submittedName>
</protein>
<evidence type="ECO:0000313" key="1">
    <source>
        <dbReference type="EMBL" id="MBX08184.1"/>
    </source>
</evidence>
<dbReference type="AlphaFoldDB" id="A0A2P2KR69"/>
<dbReference type="EMBL" id="GGEC01027700">
    <property type="protein sequence ID" value="MBX08184.1"/>
    <property type="molecule type" value="Transcribed_RNA"/>
</dbReference>
<sequence length="34" mass="4098">MLWLQSIRTEICMSYISPLKTTDKRYMTIPYGEK</sequence>
<organism evidence="1">
    <name type="scientific">Rhizophora mucronata</name>
    <name type="common">Asiatic mangrove</name>
    <dbReference type="NCBI Taxonomy" id="61149"/>
    <lineage>
        <taxon>Eukaryota</taxon>
        <taxon>Viridiplantae</taxon>
        <taxon>Streptophyta</taxon>
        <taxon>Embryophyta</taxon>
        <taxon>Tracheophyta</taxon>
        <taxon>Spermatophyta</taxon>
        <taxon>Magnoliopsida</taxon>
        <taxon>eudicotyledons</taxon>
        <taxon>Gunneridae</taxon>
        <taxon>Pentapetalae</taxon>
        <taxon>rosids</taxon>
        <taxon>fabids</taxon>
        <taxon>Malpighiales</taxon>
        <taxon>Rhizophoraceae</taxon>
        <taxon>Rhizophora</taxon>
    </lineage>
</organism>
<proteinExistence type="predicted"/>
<name>A0A2P2KR69_RHIMU</name>
<reference evidence="1" key="1">
    <citation type="submission" date="2018-02" db="EMBL/GenBank/DDBJ databases">
        <title>Rhizophora mucronata_Transcriptome.</title>
        <authorList>
            <person name="Meera S.P."/>
            <person name="Sreeshan A."/>
            <person name="Augustine A."/>
        </authorList>
    </citation>
    <scope>NUCLEOTIDE SEQUENCE</scope>
    <source>
        <tissue evidence="1">Leaf</tissue>
    </source>
</reference>